<accession>A0ACC2Q4P2</accession>
<dbReference type="EMBL" id="CM056802">
    <property type="protein sequence ID" value="KAJ8708124.1"/>
    <property type="molecule type" value="Genomic_DNA"/>
</dbReference>
<organism evidence="1 2">
    <name type="scientific">Mythimna loreyi</name>
    <dbReference type="NCBI Taxonomy" id="667449"/>
    <lineage>
        <taxon>Eukaryota</taxon>
        <taxon>Metazoa</taxon>
        <taxon>Ecdysozoa</taxon>
        <taxon>Arthropoda</taxon>
        <taxon>Hexapoda</taxon>
        <taxon>Insecta</taxon>
        <taxon>Pterygota</taxon>
        <taxon>Neoptera</taxon>
        <taxon>Endopterygota</taxon>
        <taxon>Lepidoptera</taxon>
        <taxon>Glossata</taxon>
        <taxon>Ditrysia</taxon>
        <taxon>Noctuoidea</taxon>
        <taxon>Noctuidae</taxon>
        <taxon>Noctuinae</taxon>
        <taxon>Hadenini</taxon>
        <taxon>Mythimna</taxon>
    </lineage>
</organism>
<gene>
    <name evidence="1" type="ORF">PYW08_010490</name>
</gene>
<evidence type="ECO:0000313" key="2">
    <source>
        <dbReference type="Proteomes" id="UP001231649"/>
    </source>
</evidence>
<comment type="caution">
    <text evidence="1">The sequence shown here is derived from an EMBL/GenBank/DDBJ whole genome shotgun (WGS) entry which is preliminary data.</text>
</comment>
<dbReference type="Proteomes" id="UP001231649">
    <property type="component" value="Chromosome 26"/>
</dbReference>
<proteinExistence type="predicted"/>
<name>A0ACC2Q4P2_9NEOP</name>
<protein>
    <submittedName>
        <fullName evidence="1">Uncharacterized protein</fullName>
    </submittedName>
</protein>
<sequence>MCSTRVLGLFAMFVGLAESFSWDIVENFDTQLHFYNNGTLTHKEDLPSTEYIASITYDPVHHRVLFVDFSLKKSNMSINSFDISTRKIKRLATRETGSQSARVIYDPVTETIFWNEKYAIYSLPLNPASCNCNKSVDVNLLVKFQHYSTDIAVDSCGGYIYWITDSEIERIRLDGSEREVIINETVWSRISLVIDQQTQRLYWTERTLVNRDLRMHVKSAKLDGQDRTTLYTSNELRKNSANSLAVSKDFIYWKNYVYSGIWQLPKNPSQTHTVARKIDTISNTTCWPCQLLAAKYEIKEQIQGIKSCEGLQYLIPYDSKPESRVSICYNYCLQGNCSVSAEGLPKCSCKVGYSGERCELNACHKLCLNNGTCFLNEVDEPVCQCTEDYDGVRCEVPICKDYCLQGNCSVGANSQPVCSCKTGYSGDRCEVNACYEYHCLNGGFCALNEEDEPYCQCAGGYKGEKCEVPACEDDCASTERDTESRYDPSNYGESEVSTCHQYCLNGGVCSLDEKREPVCRCPADYEGERCDVPAFLIKCFLYAYKNVLPPVTVSKAVQSTCAVPAV</sequence>
<keyword evidence="2" id="KW-1185">Reference proteome</keyword>
<reference evidence="1" key="1">
    <citation type="submission" date="2023-03" db="EMBL/GenBank/DDBJ databases">
        <title>Chromosome-level genomes of two armyworms, Mythimna separata and Mythimna loreyi, provide insights into the biosynthesis and reception of sex pheromones.</title>
        <authorList>
            <person name="Zhao H."/>
        </authorList>
    </citation>
    <scope>NUCLEOTIDE SEQUENCE</scope>
    <source>
        <strain evidence="1">BeijingLab</strain>
    </source>
</reference>
<evidence type="ECO:0000313" key="1">
    <source>
        <dbReference type="EMBL" id="KAJ8708124.1"/>
    </source>
</evidence>